<dbReference type="Pfam" id="PF16093">
    <property type="entry name" value="PAC4"/>
    <property type="match status" value="1"/>
</dbReference>
<dbReference type="Proteomes" id="UP001061958">
    <property type="component" value="Unassembled WGS sequence"/>
</dbReference>
<dbReference type="EMBL" id="BQMJ01000005">
    <property type="protein sequence ID" value="GJQ08906.1"/>
    <property type="molecule type" value="Genomic_DNA"/>
</dbReference>
<accession>A0A9C7UN13</accession>
<gene>
    <name evidence="1" type="ORF">GpartN1_g697.t1</name>
</gene>
<dbReference type="PANTHER" id="PTHR33559:SF1">
    <property type="entry name" value="PROTEASOME ASSEMBLY CHAPERONE 4"/>
    <property type="match status" value="1"/>
</dbReference>
<organism evidence="1 2">
    <name type="scientific">Galdieria partita</name>
    <dbReference type="NCBI Taxonomy" id="83374"/>
    <lineage>
        <taxon>Eukaryota</taxon>
        <taxon>Rhodophyta</taxon>
        <taxon>Bangiophyceae</taxon>
        <taxon>Galdieriales</taxon>
        <taxon>Galdieriaceae</taxon>
        <taxon>Galdieria</taxon>
    </lineage>
</organism>
<keyword evidence="2" id="KW-1185">Reference proteome</keyword>
<sequence>MKALTLSTVSKLQRHQFQETINEDTVFFEILELRNSFYVWLGTETSLMKSLTVAFPVPNTPQVISTKLFGPEDVSKQLAERLALKFQCPFFISVGLDLQTTEASHLIEKKLFELLDGVRNDTSVGKD</sequence>
<evidence type="ECO:0000313" key="1">
    <source>
        <dbReference type="EMBL" id="GJQ08906.1"/>
    </source>
</evidence>
<dbReference type="OrthoDB" id="368507at2759"/>
<evidence type="ECO:0000313" key="2">
    <source>
        <dbReference type="Proteomes" id="UP001061958"/>
    </source>
</evidence>
<reference evidence="1" key="2">
    <citation type="submission" date="2022-01" db="EMBL/GenBank/DDBJ databases">
        <authorList>
            <person name="Hirooka S."/>
            <person name="Miyagishima S.Y."/>
        </authorList>
    </citation>
    <scope>NUCLEOTIDE SEQUENCE</scope>
    <source>
        <strain evidence="1">NBRC 102759</strain>
    </source>
</reference>
<proteinExistence type="predicted"/>
<dbReference type="InterPro" id="IPR032157">
    <property type="entry name" value="PAC4"/>
</dbReference>
<comment type="caution">
    <text evidence="1">The sequence shown here is derived from an EMBL/GenBank/DDBJ whole genome shotgun (WGS) entry which is preliminary data.</text>
</comment>
<dbReference type="GO" id="GO:0043248">
    <property type="term" value="P:proteasome assembly"/>
    <property type="evidence" value="ECO:0007669"/>
    <property type="project" value="InterPro"/>
</dbReference>
<dbReference type="AlphaFoldDB" id="A0A9C7UN13"/>
<reference evidence="1" key="1">
    <citation type="journal article" date="2022" name="Proc. Natl. Acad. Sci. U.S.A.">
        <title>Life cycle and functional genomics of the unicellular red alga Galdieria for elucidating algal and plant evolution and industrial use.</title>
        <authorList>
            <person name="Hirooka S."/>
            <person name="Itabashi T."/>
            <person name="Ichinose T.M."/>
            <person name="Onuma R."/>
            <person name="Fujiwara T."/>
            <person name="Yamashita S."/>
            <person name="Jong L.W."/>
            <person name="Tomita R."/>
            <person name="Iwane A.H."/>
            <person name="Miyagishima S.Y."/>
        </authorList>
    </citation>
    <scope>NUCLEOTIDE SEQUENCE</scope>
    <source>
        <strain evidence="1">NBRC 102759</strain>
    </source>
</reference>
<name>A0A9C7UN13_9RHOD</name>
<evidence type="ECO:0008006" key="3">
    <source>
        <dbReference type="Google" id="ProtNLM"/>
    </source>
</evidence>
<dbReference type="PANTHER" id="PTHR33559">
    <property type="entry name" value="PROTEASOME ASSEMBLY CHAPERONE 4"/>
    <property type="match status" value="1"/>
</dbReference>
<protein>
    <recommendedName>
        <fullName evidence="3">Proteasome assembly chaperone 4</fullName>
    </recommendedName>
</protein>